<evidence type="ECO:0000256" key="2">
    <source>
        <dbReference type="ARBA" id="ARBA00007358"/>
    </source>
</evidence>
<dbReference type="InterPro" id="IPR039697">
    <property type="entry name" value="Alcohol_dehydrogenase_Fe"/>
</dbReference>
<evidence type="ECO:0000313" key="12">
    <source>
        <dbReference type="Proteomes" id="UP000593594"/>
    </source>
</evidence>
<dbReference type="SUPFAM" id="SSF56796">
    <property type="entry name" value="Dehydroquinate synthase-like"/>
    <property type="match status" value="1"/>
</dbReference>
<reference evidence="11 12" key="1">
    <citation type="submission" date="2020-06" db="EMBL/GenBank/DDBJ databases">
        <title>Genome sequence of 2 isolates from Red Sea Mangroves.</title>
        <authorList>
            <person name="Sefrji F."/>
            <person name="Michoud G."/>
            <person name="Merlino G."/>
            <person name="Daffonchio D."/>
        </authorList>
    </citation>
    <scope>NUCLEOTIDE SEQUENCE [LARGE SCALE GENOMIC DNA]</scope>
    <source>
        <strain evidence="11 12">R1DC25</strain>
    </source>
</reference>
<evidence type="ECO:0000256" key="8">
    <source>
        <dbReference type="ARBA" id="ARBA00076680"/>
    </source>
</evidence>
<dbReference type="Proteomes" id="UP000593594">
    <property type="component" value="Chromosome"/>
</dbReference>
<evidence type="ECO:0000313" key="11">
    <source>
        <dbReference type="EMBL" id="QPC42919.1"/>
    </source>
</evidence>
<dbReference type="PROSITE" id="PS00913">
    <property type="entry name" value="ADH_IRON_1"/>
    <property type="match status" value="1"/>
</dbReference>
<proteinExistence type="inferred from homology"/>
<comment type="catalytic activity">
    <reaction evidence="5">
        <text>a secondary alcohol + NAD(+) = a ketone + NADH + H(+)</text>
        <dbReference type="Rhea" id="RHEA:10740"/>
        <dbReference type="ChEBI" id="CHEBI:15378"/>
        <dbReference type="ChEBI" id="CHEBI:17087"/>
        <dbReference type="ChEBI" id="CHEBI:35681"/>
        <dbReference type="ChEBI" id="CHEBI:57540"/>
        <dbReference type="ChEBI" id="CHEBI:57945"/>
        <dbReference type="EC" id="1.1.1.1"/>
    </reaction>
</comment>
<dbReference type="AlphaFoldDB" id="A0A7S8C428"/>
<feature type="domain" description="Fe-containing alcohol dehydrogenase-like C-terminal" evidence="10">
    <location>
        <begin position="197"/>
        <end position="383"/>
    </location>
</feature>
<dbReference type="InterPro" id="IPR056798">
    <property type="entry name" value="ADH_Fe_C"/>
</dbReference>
<comment type="similarity">
    <text evidence="2">Belongs to the iron-containing alcohol dehydrogenase family.</text>
</comment>
<keyword evidence="4" id="KW-0520">NAD</keyword>
<keyword evidence="3" id="KW-0560">Oxidoreductase</keyword>
<dbReference type="InterPro" id="IPR018211">
    <property type="entry name" value="ADH_Fe_CS"/>
</dbReference>
<organism evidence="11 12">
    <name type="scientific">Kaustia mangrovi</name>
    <dbReference type="NCBI Taxonomy" id="2593653"/>
    <lineage>
        <taxon>Bacteria</taxon>
        <taxon>Pseudomonadati</taxon>
        <taxon>Pseudomonadota</taxon>
        <taxon>Alphaproteobacteria</taxon>
        <taxon>Hyphomicrobiales</taxon>
        <taxon>Parvibaculaceae</taxon>
        <taxon>Kaustia</taxon>
    </lineage>
</organism>
<evidence type="ECO:0000256" key="6">
    <source>
        <dbReference type="ARBA" id="ARBA00049243"/>
    </source>
</evidence>
<evidence type="ECO:0000256" key="1">
    <source>
        <dbReference type="ARBA" id="ARBA00001962"/>
    </source>
</evidence>
<dbReference type="InterPro" id="IPR001670">
    <property type="entry name" value="ADH_Fe/GldA"/>
</dbReference>
<evidence type="ECO:0000259" key="10">
    <source>
        <dbReference type="Pfam" id="PF25137"/>
    </source>
</evidence>
<comment type="catalytic activity">
    <reaction evidence="6">
        <text>a primary alcohol + NAD(+) = an aldehyde + NADH + H(+)</text>
        <dbReference type="Rhea" id="RHEA:10736"/>
        <dbReference type="ChEBI" id="CHEBI:15378"/>
        <dbReference type="ChEBI" id="CHEBI:15734"/>
        <dbReference type="ChEBI" id="CHEBI:17478"/>
        <dbReference type="ChEBI" id="CHEBI:57540"/>
        <dbReference type="ChEBI" id="CHEBI:57945"/>
        <dbReference type="EC" id="1.1.1.1"/>
    </reaction>
</comment>
<dbReference type="CDD" id="cd14861">
    <property type="entry name" value="Fe-ADH-like"/>
    <property type="match status" value="1"/>
</dbReference>
<gene>
    <name evidence="11" type="ORF">HW532_09585</name>
</gene>
<dbReference type="KEGG" id="kmn:HW532_09585"/>
<protein>
    <recommendedName>
        <fullName evidence="7">Alcohol dehydrogenase 2</fullName>
    </recommendedName>
    <alternativeName>
        <fullName evidence="8">Alcohol dehydrogenase II</fullName>
    </alternativeName>
</protein>
<dbReference type="FunFam" id="3.40.50.1970:FF:000003">
    <property type="entry name" value="Alcohol dehydrogenase, iron-containing"/>
    <property type="match status" value="1"/>
</dbReference>
<keyword evidence="12" id="KW-1185">Reference proteome</keyword>
<dbReference type="Gene3D" id="3.40.50.1970">
    <property type="match status" value="1"/>
</dbReference>
<dbReference type="PANTHER" id="PTHR11496">
    <property type="entry name" value="ALCOHOL DEHYDROGENASE"/>
    <property type="match status" value="1"/>
</dbReference>
<dbReference type="Gene3D" id="1.20.1090.10">
    <property type="entry name" value="Dehydroquinate synthase-like - alpha domain"/>
    <property type="match status" value="1"/>
</dbReference>
<dbReference type="Pfam" id="PF00465">
    <property type="entry name" value="Fe-ADH"/>
    <property type="match status" value="1"/>
</dbReference>
<dbReference type="EMBL" id="CP058214">
    <property type="protein sequence ID" value="QPC42919.1"/>
    <property type="molecule type" value="Genomic_DNA"/>
</dbReference>
<evidence type="ECO:0000256" key="7">
    <source>
        <dbReference type="ARBA" id="ARBA00074848"/>
    </source>
</evidence>
<dbReference type="GO" id="GO:0004022">
    <property type="term" value="F:alcohol dehydrogenase (NAD+) activity"/>
    <property type="evidence" value="ECO:0007669"/>
    <property type="project" value="UniProtKB-EC"/>
</dbReference>
<dbReference type="RefSeq" id="WP_213164159.1">
    <property type="nucleotide sequence ID" value="NZ_CP058214.1"/>
</dbReference>
<comment type="cofactor">
    <cofactor evidence="1">
        <name>Fe cation</name>
        <dbReference type="ChEBI" id="CHEBI:24875"/>
    </cofactor>
</comment>
<accession>A0A7S8C428</accession>
<sequence>MTEDAPTANWGFPTPVRFGAGRVNEIASALAEIGAQAPLIVTDTGLAGHDMVTSLAAALSGAGLAHALFCDVKPNPTDANVKAGVAAFREGRHDCVIAIGGGSALDAGKAVAFMAGQDAPIWTFEDIGDNWRKARRDAIAPVIAIPTTAGTGSEFGRASVITRLDTHRKVIVFHPDMLPRLVIMDPALTVGLPAGLTAATGMDALSHALEAFSAPGYHPMADGLAVQALAMISTALPAAYRDGTDMAARADMLAASGMACIALQKGLGGVHALSHPLGAVYDAHHGLLNAVLLPHVLRHNWPAIAGRMAGLAPRIGLGDEPQAVLDWVVALRRSLDIPDTLGAIGVTVEDPASIADMAVEDPSATGNPVPFDRAAALSILSAAR</sequence>
<feature type="domain" description="Alcohol dehydrogenase iron-type/glycerol dehydrogenase GldA" evidence="9">
    <location>
        <begin position="13"/>
        <end position="186"/>
    </location>
</feature>
<evidence type="ECO:0000256" key="4">
    <source>
        <dbReference type="ARBA" id="ARBA00023027"/>
    </source>
</evidence>
<name>A0A7S8C428_9HYPH</name>
<dbReference type="FunFam" id="1.20.1090.10:FF:000001">
    <property type="entry name" value="Aldehyde-alcohol dehydrogenase"/>
    <property type="match status" value="1"/>
</dbReference>
<dbReference type="Pfam" id="PF25137">
    <property type="entry name" value="ADH_Fe_C"/>
    <property type="match status" value="1"/>
</dbReference>
<dbReference type="PANTHER" id="PTHR11496:SF102">
    <property type="entry name" value="ALCOHOL DEHYDROGENASE 4"/>
    <property type="match status" value="1"/>
</dbReference>
<evidence type="ECO:0000256" key="5">
    <source>
        <dbReference type="ARBA" id="ARBA00049164"/>
    </source>
</evidence>
<evidence type="ECO:0000256" key="3">
    <source>
        <dbReference type="ARBA" id="ARBA00023002"/>
    </source>
</evidence>
<dbReference type="GO" id="GO:0046872">
    <property type="term" value="F:metal ion binding"/>
    <property type="evidence" value="ECO:0007669"/>
    <property type="project" value="InterPro"/>
</dbReference>
<evidence type="ECO:0000259" key="9">
    <source>
        <dbReference type="Pfam" id="PF00465"/>
    </source>
</evidence>